<gene>
    <name evidence="10" type="ORF">XaplCFBP3122_11030</name>
</gene>
<keyword evidence="5 7" id="KW-0472">Membrane</keyword>
<name>A0A2S6Z490_9XANT</name>
<dbReference type="EMBL" id="MIGV01000011">
    <property type="protein sequence ID" value="PPT75995.1"/>
    <property type="molecule type" value="Genomic_DNA"/>
</dbReference>
<feature type="domain" description="Tyrosine-protein kinase G-rich" evidence="9">
    <location>
        <begin position="394"/>
        <end position="467"/>
    </location>
</feature>
<dbReference type="InterPro" id="IPR050445">
    <property type="entry name" value="Bact_polysacc_biosynth/exp"/>
</dbReference>
<comment type="subcellular location">
    <subcellularLocation>
        <location evidence="1">Cell membrane</location>
        <topology evidence="1">Multi-pass membrane protein</topology>
    </subcellularLocation>
</comment>
<dbReference type="GO" id="GO:0005886">
    <property type="term" value="C:plasma membrane"/>
    <property type="evidence" value="ECO:0007669"/>
    <property type="project" value="UniProtKB-SubCell"/>
</dbReference>
<accession>A0A2S6Z490</accession>
<keyword evidence="2" id="KW-1003">Cell membrane</keyword>
<feature type="coiled-coil region" evidence="6">
    <location>
        <begin position="218"/>
        <end position="283"/>
    </location>
</feature>
<evidence type="ECO:0000259" key="9">
    <source>
        <dbReference type="Pfam" id="PF13807"/>
    </source>
</evidence>
<evidence type="ECO:0000256" key="1">
    <source>
        <dbReference type="ARBA" id="ARBA00004651"/>
    </source>
</evidence>
<feature type="transmembrane region" description="Helical" evidence="7">
    <location>
        <begin position="42"/>
        <end position="62"/>
    </location>
</feature>
<evidence type="ECO:0000256" key="4">
    <source>
        <dbReference type="ARBA" id="ARBA00022989"/>
    </source>
</evidence>
<dbReference type="GO" id="GO:0004713">
    <property type="term" value="F:protein tyrosine kinase activity"/>
    <property type="evidence" value="ECO:0007669"/>
    <property type="project" value="TreeGrafter"/>
</dbReference>
<proteinExistence type="predicted"/>
<evidence type="ECO:0000313" key="10">
    <source>
        <dbReference type="EMBL" id="PPT75995.1"/>
    </source>
</evidence>
<evidence type="ECO:0000256" key="2">
    <source>
        <dbReference type="ARBA" id="ARBA00022475"/>
    </source>
</evidence>
<evidence type="ECO:0000259" key="8">
    <source>
        <dbReference type="Pfam" id="PF02706"/>
    </source>
</evidence>
<keyword evidence="4 7" id="KW-1133">Transmembrane helix</keyword>
<dbReference type="Pfam" id="PF13807">
    <property type="entry name" value="GNVR"/>
    <property type="match status" value="1"/>
</dbReference>
<dbReference type="InterPro" id="IPR003856">
    <property type="entry name" value="LPS_length_determ_N"/>
</dbReference>
<evidence type="ECO:0000256" key="6">
    <source>
        <dbReference type="SAM" id="Coils"/>
    </source>
</evidence>
<dbReference type="Proteomes" id="UP000238270">
    <property type="component" value="Unassembled WGS sequence"/>
</dbReference>
<sequence length="479" mass="53716">MARLPMSMNSDNRSSPSHRHGHLELADVGLLDYWHALVSQRWLIILITVAAVALAFGVTLLMPEKYRAISTLQIERDSLNVVNVDNLMPVESPQDRDFYQTQYQLLQSRSLARAVIREAKLDQEPAFKQQVDEALEKAAAENPEAGKSVDSRQAIVERSLTDTLLAGLVVEPILNSRLVYVNYDSPDPVLAAKIANTYTKVFIVSTQERRIKASSFATKFLAERLEQLRDKVEDSEKNLVSYSTDEQIVSVGDDKPSLPAQNLSDLNAMLASAQDTRIKAEAAWRQVSSGDAMSLPQVLSNPLIQSLRGEQIRLNTEYQQKLSTFKPDYPEMQRLKAQIEESRRQINGEVINIRQSLKATYDASVHQEQLLNQRIAGLRSDELDLQSRSIRYNMLKRDVDTNRQLYDALLQRYKEIGVASNVGANNVTIVDTADVPTSKTSPKLKLNLALGFIFGVFLGVAVALVRYFLRGTAAQTRLD</sequence>
<comment type="caution">
    <text evidence="10">The sequence shown here is derived from an EMBL/GenBank/DDBJ whole genome shotgun (WGS) entry which is preliminary data.</text>
</comment>
<reference evidence="10 11" key="1">
    <citation type="submission" date="2016-08" db="EMBL/GenBank/DDBJ databases">
        <title>Evolution of the type three secretion system and type three effector repertoires in Xanthomonas.</title>
        <authorList>
            <person name="Merda D."/>
            <person name="Briand M."/>
            <person name="Bosis E."/>
            <person name="Rousseau C."/>
            <person name="Portier P."/>
            <person name="Jacques M.-A."/>
            <person name="Fischer-Le Saux M."/>
        </authorList>
    </citation>
    <scope>NUCLEOTIDE SEQUENCE [LARGE SCALE GENOMIC DNA]</scope>
    <source>
        <strain evidence="10 11">CFBP 3122</strain>
    </source>
</reference>
<dbReference type="AlphaFoldDB" id="A0A2S6Z490"/>
<feature type="transmembrane region" description="Helical" evidence="7">
    <location>
        <begin position="448"/>
        <end position="469"/>
    </location>
</feature>
<keyword evidence="3 7" id="KW-0812">Transmembrane</keyword>
<keyword evidence="6" id="KW-0175">Coiled coil</keyword>
<protein>
    <submittedName>
        <fullName evidence="10">Polysaccharide biosynthesis protein GumC</fullName>
    </submittedName>
</protein>
<dbReference type="RefSeq" id="WP_104598105.1">
    <property type="nucleotide sequence ID" value="NZ_MIGV01000011.1"/>
</dbReference>
<feature type="domain" description="Polysaccharide chain length determinant N-terminal" evidence="8">
    <location>
        <begin position="30"/>
        <end position="118"/>
    </location>
</feature>
<dbReference type="PANTHER" id="PTHR32309">
    <property type="entry name" value="TYROSINE-PROTEIN KINASE"/>
    <property type="match status" value="1"/>
</dbReference>
<evidence type="ECO:0000256" key="7">
    <source>
        <dbReference type="SAM" id="Phobius"/>
    </source>
</evidence>
<evidence type="ECO:0000256" key="3">
    <source>
        <dbReference type="ARBA" id="ARBA00022692"/>
    </source>
</evidence>
<evidence type="ECO:0000313" key="11">
    <source>
        <dbReference type="Proteomes" id="UP000238270"/>
    </source>
</evidence>
<organism evidence="10 11">
    <name type="scientific">Xanthomonas arboricola pv. populi</name>
    <dbReference type="NCBI Taxonomy" id="487823"/>
    <lineage>
        <taxon>Bacteria</taxon>
        <taxon>Pseudomonadati</taxon>
        <taxon>Pseudomonadota</taxon>
        <taxon>Gammaproteobacteria</taxon>
        <taxon>Lysobacterales</taxon>
        <taxon>Lysobacteraceae</taxon>
        <taxon>Xanthomonas</taxon>
    </lineage>
</organism>
<dbReference type="PANTHER" id="PTHR32309:SF13">
    <property type="entry name" value="FERRIC ENTEROBACTIN TRANSPORT PROTEIN FEPE"/>
    <property type="match status" value="1"/>
</dbReference>
<dbReference type="Pfam" id="PF02706">
    <property type="entry name" value="Wzz"/>
    <property type="match status" value="1"/>
</dbReference>
<evidence type="ECO:0000256" key="5">
    <source>
        <dbReference type="ARBA" id="ARBA00023136"/>
    </source>
</evidence>
<dbReference type="InterPro" id="IPR032807">
    <property type="entry name" value="GNVR"/>
</dbReference>